<accession>A0A5S6QBU3</accession>
<sequence length="114" mass="12866">MEVPIAVGCAFLETLAKRVYHHPFNQEQMVWNSDITVGRRRRPHSRGGRSTDSVINRKHCGGPAWIRQNGAIRSTENHEKNHNTVYHEAAPTRTSCAVINLPPRRQGVMAKSTL</sequence>
<keyword evidence="2" id="KW-1185">Reference proteome</keyword>
<evidence type="ECO:0000313" key="2">
    <source>
        <dbReference type="Proteomes" id="UP000046395"/>
    </source>
</evidence>
<dbReference type="AlphaFoldDB" id="A0A5S6QBU3"/>
<dbReference type="Proteomes" id="UP000046395">
    <property type="component" value="Unassembled WGS sequence"/>
</dbReference>
<evidence type="ECO:0000256" key="1">
    <source>
        <dbReference type="SAM" id="MobiDB-lite"/>
    </source>
</evidence>
<name>A0A5S6QBU3_TRIMR</name>
<feature type="region of interest" description="Disordered" evidence="1">
    <location>
        <begin position="39"/>
        <end position="61"/>
    </location>
</feature>
<organism evidence="2 3">
    <name type="scientific">Trichuris muris</name>
    <name type="common">Mouse whipworm</name>
    <dbReference type="NCBI Taxonomy" id="70415"/>
    <lineage>
        <taxon>Eukaryota</taxon>
        <taxon>Metazoa</taxon>
        <taxon>Ecdysozoa</taxon>
        <taxon>Nematoda</taxon>
        <taxon>Enoplea</taxon>
        <taxon>Dorylaimia</taxon>
        <taxon>Trichinellida</taxon>
        <taxon>Trichuridae</taxon>
        <taxon>Trichuris</taxon>
    </lineage>
</organism>
<reference evidence="3" key="1">
    <citation type="submission" date="2019-12" db="UniProtKB">
        <authorList>
            <consortium name="WormBaseParasite"/>
        </authorList>
    </citation>
    <scope>IDENTIFICATION</scope>
</reference>
<evidence type="ECO:0000313" key="3">
    <source>
        <dbReference type="WBParaSite" id="TMUE_1000004674.1"/>
    </source>
</evidence>
<protein>
    <submittedName>
        <fullName evidence="3">Fork-head domain-containing protein</fullName>
    </submittedName>
</protein>
<proteinExistence type="predicted"/>
<dbReference type="WBParaSite" id="TMUE_1000004674.1">
    <property type="protein sequence ID" value="TMUE_1000004674.1"/>
    <property type="gene ID" value="WBGene00299054"/>
</dbReference>